<feature type="region of interest" description="Disordered" evidence="1">
    <location>
        <begin position="46"/>
        <end position="65"/>
    </location>
</feature>
<dbReference type="EMBL" id="CADEAL010000154">
    <property type="protein sequence ID" value="CAB1415369.1"/>
    <property type="molecule type" value="Genomic_DNA"/>
</dbReference>
<feature type="region of interest" description="Disordered" evidence="1">
    <location>
        <begin position="1"/>
        <end position="35"/>
    </location>
</feature>
<dbReference type="Proteomes" id="UP001153269">
    <property type="component" value="Unassembled WGS sequence"/>
</dbReference>
<comment type="caution">
    <text evidence="2">The sequence shown here is derived from an EMBL/GenBank/DDBJ whole genome shotgun (WGS) entry which is preliminary data.</text>
</comment>
<gene>
    <name evidence="2" type="ORF">PLEPLA_LOCUS3085</name>
</gene>
<evidence type="ECO:0000313" key="2">
    <source>
        <dbReference type="EMBL" id="CAB1415369.1"/>
    </source>
</evidence>
<reference evidence="2" key="1">
    <citation type="submission" date="2020-03" db="EMBL/GenBank/DDBJ databases">
        <authorList>
            <person name="Weist P."/>
        </authorList>
    </citation>
    <scope>NUCLEOTIDE SEQUENCE</scope>
</reference>
<accession>A0A9N7Y8N1</accession>
<evidence type="ECO:0000313" key="3">
    <source>
        <dbReference type="Proteomes" id="UP001153269"/>
    </source>
</evidence>
<proteinExistence type="predicted"/>
<evidence type="ECO:0000256" key="1">
    <source>
        <dbReference type="SAM" id="MobiDB-lite"/>
    </source>
</evidence>
<organism evidence="2 3">
    <name type="scientific">Pleuronectes platessa</name>
    <name type="common">European plaice</name>
    <dbReference type="NCBI Taxonomy" id="8262"/>
    <lineage>
        <taxon>Eukaryota</taxon>
        <taxon>Metazoa</taxon>
        <taxon>Chordata</taxon>
        <taxon>Craniata</taxon>
        <taxon>Vertebrata</taxon>
        <taxon>Euteleostomi</taxon>
        <taxon>Actinopterygii</taxon>
        <taxon>Neopterygii</taxon>
        <taxon>Teleostei</taxon>
        <taxon>Neoteleostei</taxon>
        <taxon>Acanthomorphata</taxon>
        <taxon>Carangaria</taxon>
        <taxon>Pleuronectiformes</taxon>
        <taxon>Pleuronectoidei</taxon>
        <taxon>Pleuronectidae</taxon>
        <taxon>Pleuronectes</taxon>
    </lineage>
</organism>
<keyword evidence="3" id="KW-1185">Reference proteome</keyword>
<name>A0A9N7Y8N1_PLEPL</name>
<protein>
    <submittedName>
        <fullName evidence="2">Uncharacterized protein</fullName>
    </submittedName>
</protein>
<feature type="compositionally biased region" description="Basic and acidic residues" evidence="1">
    <location>
        <begin position="13"/>
        <end position="23"/>
    </location>
</feature>
<sequence>MAARGPMMNHRQPSRERSRKVADAPDAEPPERQSFLEALDGRISLSPPQTTQIVPPGLQMQNESDSSLRTRFWMEFVYRCRGGEETSLKPREDAMFLETTLLFTLSRTSLLQPAPHTQQLPESCRFLTSSLERHLLRDMHSQKPHLLTGAFKSNKQNTSRWEILMGLSTAQPGLTESVLSVLQ</sequence>
<dbReference type="AlphaFoldDB" id="A0A9N7Y8N1"/>